<dbReference type="InterPro" id="IPR011009">
    <property type="entry name" value="Kinase-like_dom_sf"/>
</dbReference>
<dbReference type="CDD" id="cd00060">
    <property type="entry name" value="FHA"/>
    <property type="match status" value="1"/>
</dbReference>
<dbReference type="SMART" id="SM00240">
    <property type="entry name" value="FHA"/>
    <property type="match status" value="1"/>
</dbReference>
<evidence type="ECO:0000313" key="15">
    <source>
        <dbReference type="Proteomes" id="UP000719766"/>
    </source>
</evidence>
<keyword evidence="5 14" id="KW-0418">Kinase</keyword>
<keyword evidence="6 8" id="KW-0067">ATP-binding</keyword>
<keyword evidence="3" id="KW-0808">Transferase</keyword>
<dbReference type="EMBL" id="JABBWE010000085">
    <property type="protein sequence ID" value="KAG1786995.1"/>
    <property type="molecule type" value="Genomic_DNA"/>
</dbReference>
<evidence type="ECO:0000256" key="6">
    <source>
        <dbReference type="ARBA" id="ARBA00022840"/>
    </source>
</evidence>
<feature type="active site" description="Proton acceptor" evidence="7">
    <location>
        <position position="296"/>
    </location>
</feature>
<dbReference type="Gene3D" id="2.60.200.20">
    <property type="match status" value="1"/>
</dbReference>
<feature type="compositionally biased region" description="Basic residues" evidence="11">
    <location>
        <begin position="624"/>
        <end position="640"/>
    </location>
</feature>
<gene>
    <name evidence="14" type="ORF">HD556DRAFT_1504127</name>
</gene>
<feature type="cross-link" description="Glycyl lysine isopeptide (Lys-Gly) (interchain with G-Cter in SUMO2)" evidence="9">
    <location>
        <position position="298"/>
    </location>
</feature>
<accession>A0A9P7AF50</accession>
<feature type="binding site" evidence="8 10">
    <location>
        <position position="199"/>
    </location>
    <ligand>
        <name>ATP</name>
        <dbReference type="ChEBI" id="CHEBI:30616"/>
    </ligand>
</feature>
<dbReference type="OrthoDB" id="10252171at2759"/>
<dbReference type="PANTHER" id="PTHR24350">
    <property type="entry name" value="SERINE/THREONINE-PROTEIN KINASE IAL-RELATED"/>
    <property type="match status" value="1"/>
</dbReference>
<dbReference type="FunFam" id="1.10.510.10:FF:000571">
    <property type="entry name" value="Maternal embryonic leucine zipper kinase"/>
    <property type="match status" value="1"/>
</dbReference>
<evidence type="ECO:0000256" key="8">
    <source>
        <dbReference type="PIRSR" id="PIRSR630616-2"/>
    </source>
</evidence>
<dbReference type="InterPro" id="IPR000253">
    <property type="entry name" value="FHA_dom"/>
</dbReference>
<dbReference type="Pfam" id="PF00069">
    <property type="entry name" value="Pkinase"/>
    <property type="match status" value="1"/>
</dbReference>
<feature type="compositionally biased region" description="Low complexity" evidence="11">
    <location>
        <begin position="23"/>
        <end position="35"/>
    </location>
</feature>
<feature type="compositionally biased region" description="Polar residues" evidence="11">
    <location>
        <begin position="450"/>
        <end position="465"/>
    </location>
</feature>
<evidence type="ECO:0000256" key="3">
    <source>
        <dbReference type="ARBA" id="ARBA00022679"/>
    </source>
</evidence>
<evidence type="ECO:0000259" key="12">
    <source>
        <dbReference type="PROSITE" id="PS50006"/>
    </source>
</evidence>
<feature type="region of interest" description="Disordered" evidence="11">
    <location>
        <begin position="450"/>
        <end position="482"/>
    </location>
</feature>
<feature type="compositionally biased region" description="Acidic residues" evidence="11">
    <location>
        <begin position="605"/>
        <end position="615"/>
    </location>
</feature>
<dbReference type="GeneID" id="64602774"/>
<evidence type="ECO:0000256" key="7">
    <source>
        <dbReference type="PIRSR" id="PIRSR630616-1"/>
    </source>
</evidence>
<dbReference type="PROSITE" id="PS00107">
    <property type="entry name" value="PROTEIN_KINASE_ATP"/>
    <property type="match status" value="1"/>
</dbReference>
<evidence type="ECO:0000259" key="13">
    <source>
        <dbReference type="PROSITE" id="PS50011"/>
    </source>
</evidence>
<evidence type="ECO:0000313" key="14">
    <source>
        <dbReference type="EMBL" id="KAG1786995.1"/>
    </source>
</evidence>
<feature type="region of interest" description="Disordered" evidence="11">
    <location>
        <begin position="534"/>
        <end position="640"/>
    </location>
</feature>
<dbReference type="PROSITE" id="PS00108">
    <property type="entry name" value="PROTEIN_KINASE_ST"/>
    <property type="match status" value="1"/>
</dbReference>
<feature type="domain" description="FHA" evidence="12">
    <location>
        <begin position="68"/>
        <end position="121"/>
    </location>
</feature>
<name>A0A9P7AF50_9AGAM</name>
<dbReference type="SMART" id="SM00220">
    <property type="entry name" value="S_TKc"/>
    <property type="match status" value="1"/>
</dbReference>
<dbReference type="GO" id="GO:0005524">
    <property type="term" value="F:ATP binding"/>
    <property type="evidence" value="ECO:0007669"/>
    <property type="project" value="UniProtKB-UniRule"/>
</dbReference>
<dbReference type="Pfam" id="PF00498">
    <property type="entry name" value="FHA"/>
    <property type="match status" value="1"/>
</dbReference>
<dbReference type="Gene3D" id="1.10.510.10">
    <property type="entry name" value="Transferase(Phosphotransferase) domain 1"/>
    <property type="match status" value="1"/>
</dbReference>
<dbReference type="RefSeq" id="XP_041154379.1">
    <property type="nucleotide sequence ID" value="XM_041309010.1"/>
</dbReference>
<proteinExistence type="inferred from homology"/>
<protein>
    <submittedName>
        <fullName evidence="14">Kinase-like domain-containing protein</fullName>
    </submittedName>
</protein>
<evidence type="ECO:0000256" key="11">
    <source>
        <dbReference type="SAM" id="MobiDB-lite"/>
    </source>
</evidence>
<dbReference type="InterPro" id="IPR000719">
    <property type="entry name" value="Prot_kinase_dom"/>
</dbReference>
<comment type="caution">
    <text evidence="14">The sequence shown here is derived from an EMBL/GenBank/DDBJ whole genome shotgun (WGS) entry which is preliminary data.</text>
</comment>
<feature type="binding site" evidence="8">
    <location>
        <begin position="300"/>
        <end position="301"/>
    </location>
    <ligand>
        <name>ATP</name>
        <dbReference type="ChEBI" id="CHEBI:30616"/>
    </ligand>
</feature>
<evidence type="ECO:0000256" key="9">
    <source>
        <dbReference type="PIRSR" id="PIRSR630616-3"/>
    </source>
</evidence>
<dbReference type="PROSITE" id="PS50006">
    <property type="entry name" value="FHA_DOMAIN"/>
    <property type="match status" value="1"/>
</dbReference>
<organism evidence="14 15">
    <name type="scientific">Suillus plorans</name>
    <dbReference type="NCBI Taxonomy" id="116603"/>
    <lineage>
        <taxon>Eukaryota</taxon>
        <taxon>Fungi</taxon>
        <taxon>Dikarya</taxon>
        <taxon>Basidiomycota</taxon>
        <taxon>Agaricomycotina</taxon>
        <taxon>Agaricomycetes</taxon>
        <taxon>Agaricomycetidae</taxon>
        <taxon>Boletales</taxon>
        <taxon>Suillineae</taxon>
        <taxon>Suillaceae</taxon>
        <taxon>Suillus</taxon>
    </lineage>
</organism>
<dbReference type="InterPro" id="IPR030616">
    <property type="entry name" value="Aur-like"/>
</dbReference>
<evidence type="ECO:0000256" key="5">
    <source>
        <dbReference type="ARBA" id="ARBA00022777"/>
    </source>
</evidence>
<evidence type="ECO:0000256" key="2">
    <source>
        <dbReference type="ARBA" id="ARBA00022527"/>
    </source>
</evidence>
<keyword evidence="2" id="KW-0723">Serine/threonine-protein kinase</keyword>
<reference evidence="14" key="1">
    <citation type="journal article" date="2020" name="New Phytol.">
        <title>Comparative genomics reveals dynamic genome evolution in host specialist ectomycorrhizal fungi.</title>
        <authorList>
            <person name="Lofgren L.A."/>
            <person name="Nguyen N.H."/>
            <person name="Vilgalys R."/>
            <person name="Ruytinx J."/>
            <person name="Liao H.L."/>
            <person name="Branco S."/>
            <person name="Kuo A."/>
            <person name="LaButti K."/>
            <person name="Lipzen A."/>
            <person name="Andreopoulos W."/>
            <person name="Pangilinan J."/>
            <person name="Riley R."/>
            <person name="Hundley H."/>
            <person name="Na H."/>
            <person name="Barry K."/>
            <person name="Grigoriev I.V."/>
            <person name="Stajich J.E."/>
            <person name="Kennedy P.G."/>
        </authorList>
    </citation>
    <scope>NUCLEOTIDE SEQUENCE</scope>
    <source>
        <strain evidence="14">S12</strain>
    </source>
</reference>
<dbReference type="InterPro" id="IPR008984">
    <property type="entry name" value="SMAD_FHA_dom_sf"/>
</dbReference>
<feature type="region of interest" description="Disordered" evidence="11">
    <location>
        <begin position="22"/>
        <end position="42"/>
    </location>
</feature>
<dbReference type="InterPro" id="IPR017441">
    <property type="entry name" value="Protein_kinase_ATP_BS"/>
</dbReference>
<dbReference type="InterPro" id="IPR008271">
    <property type="entry name" value="Ser/Thr_kinase_AS"/>
</dbReference>
<sequence length="640" mass="70607">MNQPPVEIPNETMPFDDSMIEETQQATQSTQHASQPNSANTNSHLWGYLQPCSNLLRRLDLWKVQPAASVGRALENDIILPGGKVSNKHCKITWDGREDKNSAVTVLDTSSNGTWINGVKIGRDKTAVLKEGNEIAFGSPHPSPGDLEDYRFIYRHTAAGSPRGGLHAQYDISHEIGKGSFATVMKAVSRATGQWYAIKVIQDHKVKRATANNNEMAFAREISILERLHHRNICQMKEAFFEDNSINLVLEFVDGGDLLDYILREGGLKEPLAVHIIAQVCDALAYIHSKGIAHRDLKPENVLLTTENPPTVKVADFGLAKVVDSVTFLRTMCGTPAYLAPEVVTQQNQEGYDHLVDSWSVGVIVFCMFTLSSPFIEDENQRDIKVRIAERTIQWSILDKVEVSPLARNFIERLLEHDPRDRMSLSTACTHPWLADVPTLAHLQPRPITDSSVTSIQDGASCVSSHDSEDTEMTDGSSQPTVTEGLDKLHLRQQSTRAPLQQRAQVLAQAAENDQGLMEPSWQMVQHAQEIANGVRNGKRKLDPQSPLPDMDVENGIPKKSRRVPESNGPTTRTRAAKGRGRGGASSPVAAMLQGAAAGMIVEEEHLEDDEDVEEAASTAAHAPPRKSTRVTPKKGARRW</sequence>
<keyword evidence="4 8" id="KW-0547">Nucleotide-binding</keyword>
<comment type="similarity">
    <text evidence="1">Belongs to the protein kinase superfamily. CAMK Ser/Thr protein kinase family. CHEK2 subfamily.</text>
</comment>
<dbReference type="Proteomes" id="UP000719766">
    <property type="component" value="Unassembled WGS sequence"/>
</dbReference>
<feature type="domain" description="Protein kinase" evidence="13">
    <location>
        <begin position="170"/>
        <end position="434"/>
    </location>
</feature>
<evidence type="ECO:0000256" key="4">
    <source>
        <dbReference type="ARBA" id="ARBA00022741"/>
    </source>
</evidence>
<dbReference type="AlphaFoldDB" id="A0A9P7AF50"/>
<dbReference type="FunFam" id="3.30.200.20:FF:000042">
    <property type="entry name" value="Aurora kinase A"/>
    <property type="match status" value="1"/>
</dbReference>
<feature type="binding site" evidence="8">
    <location>
        <position position="316"/>
    </location>
    <ligand>
        <name>ATP</name>
        <dbReference type="ChEBI" id="CHEBI:30616"/>
    </ligand>
</feature>
<dbReference type="SUPFAM" id="SSF49879">
    <property type="entry name" value="SMAD/FHA domain"/>
    <property type="match status" value="1"/>
</dbReference>
<dbReference type="SUPFAM" id="SSF56112">
    <property type="entry name" value="Protein kinase-like (PK-like)"/>
    <property type="match status" value="1"/>
</dbReference>
<dbReference type="PROSITE" id="PS50011">
    <property type="entry name" value="PROTEIN_KINASE_DOM"/>
    <property type="match status" value="1"/>
</dbReference>
<evidence type="ECO:0000256" key="1">
    <source>
        <dbReference type="ARBA" id="ARBA00005575"/>
    </source>
</evidence>
<keyword evidence="15" id="KW-1185">Reference proteome</keyword>
<evidence type="ECO:0000256" key="10">
    <source>
        <dbReference type="PROSITE-ProRule" id="PRU10141"/>
    </source>
</evidence>
<dbReference type="GO" id="GO:0004674">
    <property type="term" value="F:protein serine/threonine kinase activity"/>
    <property type="evidence" value="ECO:0007669"/>
    <property type="project" value="UniProtKB-KW"/>
</dbReference>